<proteinExistence type="predicted"/>
<dbReference type="EMBL" id="CP015961">
    <property type="protein sequence ID" value="ANI93818.1"/>
    <property type="molecule type" value="Genomic_DNA"/>
</dbReference>
<evidence type="ECO:0000256" key="1">
    <source>
        <dbReference type="SAM" id="Phobius"/>
    </source>
</evidence>
<keyword evidence="1" id="KW-0472">Membrane</keyword>
<name>A0A173LQ54_9ACTN</name>
<organism evidence="2 3">
    <name type="scientific">Dietzia timorensis</name>
    <dbReference type="NCBI Taxonomy" id="499555"/>
    <lineage>
        <taxon>Bacteria</taxon>
        <taxon>Bacillati</taxon>
        <taxon>Actinomycetota</taxon>
        <taxon>Actinomycetes</taxon>
        <taxon>Mycobacteriales</taxon>
        <taxon>Dietziaceae</taxon>
        <taxon>Dietzia</taxon>
    </lineage>
</organism>
<feature type="transmembrane region" description="Helical" evidence="1">
    <location>
        <begin position="292"/>
        <end position="314"/>
    </location>
</feature>
<evidence type="ECO:0000313" key="2">
    <source>
        <dbReference type="EMBL" id="ANI93818.1"/>
    </source>
</evidence>
<dbReference type="AlphaFoldDB" id="A0A173LQ54"/>
<feature type="transmembrane region" description="Helical" evidence="1">
    <location>
        <begin position="187"/>
        <end position="214"/>
    </location>
</feature>
<keyword evidence="3" id="KW-1185">Reference proteome</keyword>
<dbReference type="OrthoDB" id="3463898at2"/>
<feature type="transmembrane region" description="Helical" evidence="1">
    <location>
        <begin position="84"/>
        <end position="107"/>
    </location>
</feature>
<dbReference type="KEGG" id="dtm:BJL86_3059"/>
<feature type="transmembrane region" description="Helical" evidence="1">
    <location>
        <begin position="113"/>
        <end position="136"/>
    </location>
</feature>
<dbReference type="RefSeq" id="WP_075845079.1">
    <property type="nucleotide sequence ID" value="NZ_CP015961.1"/>
</dbReference>
<feature type="transmembrane region" description="Helical" evidence="1">
    <location>
        <begin position="335"/>
        <end position="355"/>
    </location>
</feature>
<evidence type="ECO:0000313" key="3">
    <source>
        <dbReference type="Proteomes" id="UP000186104"/>
    </source>
</evidence>
<dbReference type="STRING" id="499555.BJL86_3059"/>
<reference evidence="2 3" key="1">
    <citation type="submission" date="2016-06" db="EMBL/GenBank/DDBJ databases">
        <title>Complete genome sequence of a saline-alkali tolerant type strain Dietzia timorensis ID05-A0528T.</title>
        <authorList>
            <person name="Wu X."/>
        </authorList>
    </citation>
    <scope>NUCLEOTIDE SEQUENCE [LARGE SCALE GENOMIC DNA]</scope>
    <source>
        <strain evidence="2 3">ID05-A0528</strain>
    </source>
</reference>
<feature type="transmembrane region" description="Helical" evidence="1">
    <location>
        <begin position="602"/>
        <end position="624"/>
    </location>
</feature>
<feature type="transmembrane region" description="Helical" evidence="1">
    <location>
        <begin position="221"/>
        <end position="244"/>
    </location>
</feature>
<feature type="transmembrane region" description="Helical" evidence="1">
    <location>
        <begin position="20"/>
        <end position="45"/>
    </location>
</feature>
<protein>
    <submittedName>
        <fullName evidence="2">Uncharacterized protein</fullName>
    </submittedName>
</protein>
<dbReference type="Proteomes" id="UP000186104">
    <property type="component" value="Chromosome"/>
</dbReference>
<keyword evidence="1" id="KW-1133">Transmembrane helix</keyword>
<gene>
    <name evidence="2" type="ORF">BJL86_3059</name>
</gene>
<feature type="transmembrane region" description="Helical" evidence="1">
    <location>
        <begin position="148"/>
        <end position="167"/>
    </location>
</feature>
<feature type="transmembrane region" description="Helical" evidence="1">
    <location>
        <begin position="412"/>
        <end position="429"/>
    </location>
</feature>
<feature type="transmembrane region" description="Helical" evidence="1">
    <location>
        <begin position="382"/>
        <end position="400"/>
    </location>
</feature>
<keyword evidence="1" id="KW-0812">Transmembrane</keyword>
<accession>A0A173LQ54</accession>
<sequence>MTDAPSTRAGAGIRTWAPDALLIAIAVAALWGHALVGGAGGRFVLLRDAVSTPGPPLSDAALGVGPAAARAVPQDVTMWALQHAFTAVGAPEALVLPLLVAAALILLGVAGRAWALAAVPHAGFAVRAPAITVAMWNPFVAERLAQGAWSLLLGVAAAALVPLYFLLTSPSRERSARGNPAWLVPVIALAAFTPTGLVMAAVAVVGAMVVAACAGRRVARAAAFAVPALALAAMPALAGTLLGWGAGDAGSAEAGVAAFAARAEPGLATIGSLAGLGGIWNSDAVPGSRTGALTVLLTLPLLLVWITGAVFAFRRVRPTGDSASSASSGAPADMLPARTALGAATAVIALVSLAATPPGQATLTAMIDTAPALGILRDGQKWVGLAIPGAAVAIALVAHAVRTGIAPSSTRLAAAGAAAFVLVPLVLVPDAGKFLNREFVPVRYGGGWDGVNDVLAAASEASGSRQTVLVLPAGGFRSTPLWAGGRVVLDPAARLLHADVLEPGDLAVGGQIVEGEGGDARDAQRALLGGADAGELAAMGVDWVLDETTSRGERGNAADTLAGAQQRFADDELTLWRLPAADPAATENAEAFAPASESARRLALVAHAAWALALVGGAAGALIAGRRR</sequence>